<protein>
    <submittedName>
        <fullName evidence="1">Uncharacterized protein</fullName>
    </submittedName>
</protein>
<accession>A0A402AZP5</accession>
<dbReference type="Proteomes" id="UP000287171">
    <property type="component" value="Unassembled WGS sequence"/>
</dbReference>
<organism evidence="1 2">
    <name type="scientific">Dictyobacter alpinus</name>
    <dbReference type="NCBI Taxonomy" id="2014873"/>
    <lineage>
        <taxon>Bacteria</taxon>
        <taxon>Bacillati</taxon>
        <taxon>Chloroflexota</taxon>
        <taxon>Ktedonobacteria</taxon>
        <taxon>Ktedonobacterales</taxon>
        <taxon>Dictyobacteraceae</taxon>
        <taxon>Dictyobacter</taxon>
    </lineage>
</organism>
<sequence>MLAEELIVVDAASPLWNNARPLLDIALKIEQQNGSYTWHGWQKESINAFMQGLPAHCALIAGVWQEDVAQQQESLWLGCVLEVREGVVCSIRTFAAFEDAGLPPTTQLEPGFAHAQELLSLTKSLIAPVAWALFTDKTTWDEWLLTDNDVEQHIDKGQLLASFSQQGRCVLLGSQVSQHRHHL</sequence>
<dbReference type="EMBL" id="BIFT01000001">
    <property type="protein sequence ID" value="GCE24594.1"/>
    <property type="molecule type" value="Genomic_DNA"/>
</dbReference>
<proteinExistence type="predicted"/>
<evidence type="ECO:0000313" key="2">
    <source>
        <dbReference type="Proteomes" id="UP000287171"/>
    </source>
</evidence>
<evidence type="ECO:0000313" key="1">
    <source>
        <dbReference type="EMBL" id="GCE24594.1"/>
    </source>
</evidence>
<dbReference type="OrthoDB" id="157371at2"/>
<dbReference type="RefSeq" id="WP_126625290.1">
    <property type="nucleotide sequence ID" value="NZ_BIFT01000001.1"/>
</dbReference>
<name>A0A402AZP5_9CHLR</name>
<gene>
    <name evidence="1" type="ORF">KDA_00780</name>
</gene>
<keyword evidence="2" id="KW-1185">Reference proteome</keyword>
<comment type="caution">
    <text evidence="1">The sequence shown here is derived from an EMBL/GenBank/DDBJ whole genome shotgun (WGS) entry which is preliminary data.</text>
</comment>
<dbReference type="AlphaFoldDB" id="A0A402AZP5"/>
<reference evidence="2" key="1">
    <citation type="submission" date="2018-12" db="EMBL/GenBank/DDBJ databases">
        <title>Tengunoibacter tsumagoiensis gen. nov., sp. nov., Dictyobacter kobayashii sp. nov., D. alpinus sp. nov., and D. joshuensis sp. nov. and description of Dictyobacteraceae fam. nov. within the order Ktedonobacterales isolated from Tengu-no-mugimeshi.</title>
        <authorList>
            <person name="Wang C.M."/>
            <person name="Zheng Y."/>
            <person name="Sakai Y."/>
            <person name="Toyoda A."/>
            <person name="Minakuchi Y."/>
            <person name="Abe K."/>
            <person name="Yokota A."/>
            <person name="Yabe S."/>
        </authorList>
    </citation>
    <scope>NUCLEOTIDE SEQUENCE [LARGE SCALE GENOMIC DNA]</scope>
    <source>
        <strain evidence="2">Uno16</strain>
    </source>
</reference>